<name>A0A0Q0WTN0_9FLAO</name>
<dbReference type="PATRIC" id="fig|362413.3.peg.1035"/>
<evidence type="ECO:0000313" key="1">
    <source>
        <dbReference type="EMBL" id="KQB39381.1"/>
    </source>
</evidence>
<dbReference type="GeneID" id="29645821"/>
<proteinExistence type="predicted"/>
<evidence type="ECO:0000313" key="2">
    <source>
        <dbReference type="Proteomes" id="UP000050443"/>
    </source>
</evidence>
<dbReference type="AlphaFoldDB" id="A0A0Q0WTN0"/>
<dbReference type="EMBL" id="JRLF01000012">
    <property type="protein sequence ID" value="KQB39381.1"/>
    <property type="molecule type" value="Genomic_DNA"/>
</dbReference>
<reference evidence="1 2" key="1">
    <citation type="submission" date="2014-09" db="EMBL/GenBank/DDBJ databases">
        <title>Genome sequence of Flavobacterium aquidurense RC62.</title>
        <authorList>
            <person name="Kim J.F."/>
            <person name="Kwak M.-J."/>
        </authorList>
    </citation>
    <scope>NUCLEOTIDE SEQUENCE [LARGE SCALE GENOMIC DNA]</scope>
    <source>
        <strain evidence="1 2">RC62</strain>
    </source>
</reference>
<accession>A0A0Q0WTN0</accession>
<protein>
    <submittedName>
        <fullName evidence="1">Uncharacterized protein</fullName>
    </submittedName>
</protein>
<dbReference type="Proteomes" id="UP000050443">
    <property type="component" value="Unassembled WGS sequence"/>
</dbReference>
<dbReference type="STRING" id="362413.RC62_1062"/>
<sequence length="69" mass="7599">MNVFSQINSPNGNTIFSYNGNADVTFRYQPRGLGGRAFVHADNNVLSPLYEVFLINAARMSLTSCPQSD</sequence>
<organism evidence="1 2">
    <name type="scientific">Flavobacterium aquidurense</name>
    <dbReference type="NCBI Taxonomy" id="362413"/>
    <lineage>
        <taxon>Bacteria</taxon>
        <taxon>Pseudomonadati</taxon>
        <taxon>Bacteroidota</taxon>
        <taxon>Flavobacteriia</taxon>
        <taxon>Flavobacteriales</taxon>
        <taxon>Flavobacteriaceae</taxon>
        <taxon>Flavobacterium</taxon>
    </lineage>
</organism>
<comment type="caution">
    <text evidence="1">The sequence shown here is derived from an EMBL/GenBank/DDBJ whole genome shotgun (WGS) entry which is preliminary data.</text>
</comment>
<gene>
    <name evidence="1" type="ORF">RC62_1062</name>
</gene>